<evidence type="ECO:0000313" key="3">
    <source>
        <dbReference type="Proteomes" id="UP001266305"/>
    </source>
</evidence>
<evidence type="ECO:0000256" key="1">
    <source>
        <dbReference type="SAM" id="MobiDB-lite"/>
    </source>
</evidence>
<comment type="caution">
    <text evidence="2">The sequence shown here is derived from an EMBL/GenBank/DDBJ whole genome shotgun (WGS) entry which is preliminary data.</text>
</comment>
<proteinExistence type="predicted"/>
<protein>
    <submittedName>
        <fullName evidence="2">Uncharacterized protein</fullName>
    </submittedName>
</protein>
<evidence type="ECO:0000313" key="2">
    <source>
        <dbReference type="EMBL" id="KAK2104364.1"/>
    </source>
</evidence>
<feature type="compositionally biased region" description="Polar residues" evidence="1">
    <location>
        <begin position="66"/>
        <end position="100"/>
    </location>
</feature>
<gene>
    <name evidence="2" type="ORF">P7K49_018220</name>
</gene>
<name>A0ABQ9V5Y7_SAGOE</name>
<sequence>MYKEGTMQLWACAGLPHTRSTLTKHLWSLTGISFSKVILGHGGNVDSSPLACFPETQESQVIDFFPQSTSRNQQCPKQATATKRSTPREPQSISAQQTQVIPGIPLPSEIPPTPLYIQLASPSFHSEVSEAPGLCAGLLLGRSSP</sequence>
<keyword evidence="3" id="KW-1185">Reference proteome</keyword>
<feature type="region of interest" description="Disordered" evidence="1">
    <location>
        <begin position="66"/>
        <end position="105"/>
    </location>
</feature>
<dbReference type="EMBL" id="JASSZA010000008">
    <property type="protein sequence ID" value="KAK2104364.1"/>
    <property type="molecule type" value="Genomic_DNA"/>
</dbReference>
<dbReference type="Proteomes" id="UP001266305">
    <property type="component" value="Unassembled WGS sequence"/>
</dbReference>
<reference evidence="2 3" key="1">
    <citation type="submission" date="2023-05" db="EMBL/GenBank/DDBJ databases">
        <title>B98-5 Cell Line De Novo Hybrid Assembly: An Optical Mapping Approach.</title>
        <authorList>
            <person name="Kananen K."/>
            <person name="Auerbach J.A."/>
            <person name="Kautto E."/>
            <person name="Blachly J.S."/>
        </authorList>
    </citation>
    <scope>NUCLEOTIDE SEQUENCE [LARGE SCALE GENOMIC DNA]</scope>
    <source>
        <strain evidence="2">B95-8</strain>
        <tissue evidence="2">Cell line</tissue>
    </source>
</reference>
<organism evidence="2 3">
    <name type="scientific">Saguinus oedipus</name>
    <name type="common">Cotton-top tamarin</name>
    <name type="synonym">Oedipomidas oedipus</name>
    <dbReference type="NCBI Taxonomy" id="9490"/>
    <lineage>
        <taxon>Eukaryota</taxon>
        <taxon>Metazoa</taxon>
        <taxon>Chordata</taxon>
        <taxon>Craniata</taxon>
        <taxon>Vertebrata</taxon>
        <taxon>Euteleostomi</taxon>
        <taxon>Mammalia</taxon>
        <taxon>Eutheria</taxon>
        <taxon>Euarchontoglires</taxon>
        <taxon>Primates</taxon>
        <taxon>Haplorrhini</taxon>
        <taxon>Platyrrhini</taxon>
        <taxon>Cebidae</taxon>
        <taxon>Callitrichinae</taxon>
        <taxon>Saguinus</taxon>
    </lineage>
</organism>
<accession>A0ABQ9V5Y7</accession>